<protein>
    <submittedName>
        <fullName evidence="1">Uncharacterized protein</fullName>
    </submittedName>
</protein>
<dbReference type="AlphaFoldDB" id="A0A2P2NQY1"/>
<reference evidence="1" key="1">
    <citation type="submission" date="2018-02" db="EMBL/GenBank/DDBJ databases">
        <title>Rhizophora mucronata_Transcriptome.</title>
        <authorList>
            <person name="Meera S.P."/>
            <person name="Sreeshan A."/>
            <person name="Augustine A."/>
        </authorList>
    </citation>
    <scope>NUCLEOTIDE SEQUENCE</scope>
    <source>
        <tissue evidence="1">Leaf</tissue>
    </source>
</reference>
<accession>A0A2P2NQY1</accession>
<evidence type="ECO:0000313" key="1">
    <source>
        <dbReference type="EMBL" id="MBX44907.1"/>
    </source>
</evidence>
<proteinExistence type="predicted"/>
<name>A0A2P2NQY1_RHIMU</name>
<sequence length="65" mass="7655">MPFLFVPFHGEEKIFVNFVFMTIIKFCYRSSCCLFECNTKACSPICGSLNTDQFTHFFFPFFPCQ</sequence>
<organism evidence="1">
    <name type="scientific">Rhizophora mucronata</name>
    <name type="common">Asiatic mangrove</name>
    <dbReference type="NCBI Taxonomy" id="61149"/>
    <lineage>
        <taxon>Eukaryota</taxon>
        <taxon>Viridiplantae</taxon>
        <taxon>Streptophyta</taxon>
        <taxon>Embryophyta</taxon>
        <taxon>Tracheophyta</taxon>
        <taxon>Spermatophyta</taxon>
        <taxon>Magnoliopsida</taxon>
        <taxon>eudicotyledons</taxon>
        <taxon>Gunneridae</taxon>
        <taxon>Pentapetalae</taxon>
        <taxon>rosids</taxon>
        <taxon>fabids</taxon>
        <taxon>Malpighiales</taxon>
        <taxon>Rhizophoraceae</taxon>
        <taxon>Rhizophora</taxon>
    </lineage>
</organism>
<dbReference type="EMBL" id="GGEC01064423">
    <property type="protein sequence ID" value="MBX44907.1"/>
    <property type="molecule type" value="Transcribed_RNA"/>
</dbReference>